<dbReference type="InterPro" id="IPR027417">
    <property type="entry name" value="P-loop_NTPase"/>
</dbReference>
<keyword evidence="4 6" id="KW-0067">ATP-binding</keyword>
<reference evidence="6 7" key="1">
    <citation type="journal article" date="2019" name="Int. J. Syst. Evol. Microbiol.">
        <title>The Global Catalogue of Microorganisms (GCM) 10K type strain sequencing project: providing services to taxonomists for standard genome sequencing and annotation.</title>
        <authorList>
            <consortium name="The Broad Institute Genomics Platform"/>
            <consortium name="The Broad Institute Genome Sequencing Center for Infectious Disease"/>
            <person name="Wu L."/>
            <person name="Ma J."/>
        </authorList>
    </citation>
    <scope>NUCLEOTIDE SEQUENCE [LARGE SCALE GENOMIC DNA]</scope>
    <source>
        <strain evidence="6 7">IBRC-M 10256</strain>
    </source>
</reference>
<evidence type="ECO:0000313" key="7">
    <source>
        <dbReference type="Proteomes" id="UP001595846"/>
    </source>
</evidence>
<comment type="caution">
    <text evidence="6">The sequence shown here is derived from an EMBL/GenBank/DDBJ whole genome shotgun (WGS) entry which is preliminary data.</text>
</comment>
<comment type="similarity">
    <text evidence="1">Belongs to the ABC transporter superfamily.</text>
</comment>
<dbReference type="EMBL" id="JBHSAQ010000002">
    <property type="protein sequence ID" value="MFC3957763.1"/>
    <property type="molecule type" value="Genomic_DNA"/>
</dbReference>
<dbReference type="PANTHER" id="PTHR43335">
    <property type="entry name" value="ABC TRANSPORTER, ATP-BINDING PROTEIN"/>
    <property type="match status" value="1"/>
</dbReference>
<keyword evidence="3" id="KW-0547">Nucleotide-binding</keyword>
<gene>
    <name evidence="6" type="ORF">ACFOUR_05170</name>
</gene>
<dbReference type="CDD" id="cd03230">
    <property type="entry name" value="ABC_DR_subfamily_A"/>
    <property type="match status" value="1"/>
</dbReference>
<evidence type="ECO:0000256" key="3">
    <source>
        <dbReference type="ARBA" id="ARBA00022741"/>
    </source>
</evidence>
<sequence>MTDTDLIIETEQLTKRFGPVTAVSDLDIEVPAGSVYGFLGPNGAGKSTTIDMLVDLVHPTSGAARLFGLDTRSSPVEIRRRTGVLLEGFTPYPTLSGREHVSLAASTKDAAVDPATVLERVDLHEAMDRRAGGYSRGMTRRLGLAMALVGEPDLLVLDEPTAGLDPHGVVVLRRIIREENERGATVFFSSHVLSQVEAVCDRAGILSDGRLVAEDDVQELRETVGGETVLRARIRTDGPMSAVRDRVDDVDGVQEVHLEDGELVAVCESEAVIARVLSAIDQSGATVPSFETDGRSLERVFESYTDEV</sequence>
<dbReference type="SUPFAM" id="SSF52540">
    <property type="entry name" value="P-loop containing nucleoside triphosphate hydrolases"/>
    <property type="match status" value="1"/>
</dbReference>
<protein>
    <submittedName>
        <fullName evidence="6">ABC transporter ATP-binding protein</fullName>
    </submittedName>
</protein>
<dbReference type="Proteomes" id="UP001595846">
    <property type="component" value="Unassembled WGS sequence"/>
</dbReference>
<dbReference type="PROSITE" id="PS50893">
    <property type="entry name" value="ABC_TRANSPORTER_2"/>
    <property type="match status" value="1"/>
</dbReference>
<proteinExistence type="inferred from homology"/>
<evidence type="ECO:0000259" key="5">
    <source>
        <dbReference type="PROSITE" id="PS50893"/>
    </source>
</evidence>
<dbReference type="PANTHER" id="PTHR43335:SF4">
    <property type="entry name" value="ABC TRANSPORTER, ATP-BINDING PROTEIN"/>
    <property type="match status" value="1"/>
</dbReference>
<feature type="domain" description="ABC transporter" evidence="5">
    <location>
        <begin position="8"/>
        <end position="233"/>
    </location>
</feature>
<organism evidence="6 7">
    <name type="scientific">Halovivax cerinus</name>
    <dbReference type="NCBI Taxonomy" id="1487865"/>
    <lineage>
        <taxon>Archaea</taxon>
        <taxon>Methanobacteriati</taxon>
        <taxon>Methanobacteriota</taxon>
        <taxon>Stenosarchaea group</taxon>
        <taxon>Halobacteria</taxon>
        <taxon>Halobacteriales</taxon>
        <taxon>Natrialbaceae</taxon>
        <taxon>Halovivax</taxon>
    </lineage>
</organism>
<evidence type="ECO:0000256" key="2">
    <source>
        <dbReference type="ARBA" id="ARBA00022448"/>
    </source>
</evidence>
<keyword evidence="7" id="KW-1185">Reference proteome</keyword>
<evidence type="ECO:0000313" key="6">
    <source>
        <dbReference type="EMBL" id="MFC3957763.1"/>
    </source>
</evidence>
<keyword evidence="2" id="KW-0813">Transport</keyword>
<dbReference type="InterPro" id="IPR003439">
    <property type="entry name" value="ABC_transporter-like_ATP-bd"/>
</dbReference>
<dbReference type="GO" id="GO:0005524">
    <property type="term" value="F:ATP binding"/>
    <property type="evidence" value="ECO:0007669"/>
    <property type="project" value="UniProtKB-KW"/>
</dbReference>
<dbReference type="Pfam" id="PF00005">
    <property type="entry name" value="ABC_tran"/>
    <property type="match status" value="1"/>
</dbReference>
<evidence type="ECO:0000256" key="1">
    <source>
        <dbReference type="ARBA" id="ARBA00005417"/>
    </source>
</evidence>
<dbReference type="SMART" id="SM00382">
    <property type="entry name" value="AAA"/>
    <property type="match status" value="1"/>
</dbReference>
<dbReference type="InterPro" id="IPR003593">
    <property type="entry name" value="AAA+_ATPase"/>
</dbReference>
<name>A0ABD5NLA6_9EURY</name>
<dbReference type="GeneID" id="73903138"/>
<evidence type="ECO:0000256" key="4">
    <source>
        <dbReference type="ARBA" id="ARBA00022840"/>
    </source>
</evidence>
<accession>A0ABD5NLA6</accession>
<dbReference type="RefSeq" id="WP_256533988.1">
    <property type="nucleotide sequence ID" value="NZ_CP101824.1"/>
</dbReference>
<dbReference type="Gene3D" id="3.40.50.300">
    <property type="entry name" value="P-loop containing nucleotide triphosphate hydrolases"/>
    <property type="match status" value="1"/>
</dbReference>
<dbReference type="AlphaFoldDB" id="A0ABD5NLA6"/>